<protein>
    <submittedName>
        <fullName evidence="1">Uncharacterized protein</fullName>
    </submittedName>
</protein>
<accession>A0A2T4KEW5</accession>
<reference evidence="1 2" key="1">
    <citation type="journal article" date="2016" name="Front. Microbiol.">
        <title>Comprehensive Phylogenetic Analysis of Bovine Non-aureus Staphylococci Species Based on Whole-Genome Sequencing.</title>
        <authorList>
            <person name="Naushad S."/>
            <person name="Barkema H.W."/>
            <person name="Luby C."/>
            <person name="Condas L.A."/>
            <person name="Nobrega D.B."/>
            <person name="Carson D.A."/>
            <person name="De Buck J."/>
        </authorList>
    </citation>
    <scope>NUCLEOTIDE SEQUENCE [LARGE SCALE GENOMIC DNA]</scope>
    <source>
        <strain evidence="1 2">SNUC 761</strain>
    </source>
</reference>
<organism evidence="1 2">
    <name type="scientific">Staphylococcus devriesei</name>
    <dbReference type="NCBI Taxonomy" id="586733"/>
    <lineage>
        <taxon>Bacteria</taxon>
        <taxon>Bacillati</taxon>
        <taxon>Bacillota</taxon>
        <taxon>Bacilli</taxon>
        <taxon>Bacillales</taxon>
        <taxon>Staphylococcaceae</taxon>
        <taxon>Staphylococcus</taxon>
    </lineage>
</organism>
<sequence>KYIESELHRNALSELENIVEADNAIEELNIYIKHLTLSIKKCDMSKKELKKKLDKKFEQNIQNDMPTITTKLVNNYLRIKEKSYLI</sequence>
<proteinExistence type="predicted"/>
<name>A0A2T4KEW5_9STAP</name>
<gene>
    <name evidence="1" type="ORF">BUY44_11320</name>
</gene>
<dbReference type="AlphaFoldDB" id="A0A2T4KEW5"/>
<dbReference type="RefSeq" id="WP_157948084.1">
    <property type="nucleotide sequence ID" value="NZ_PYZL01000136.1"/>
</dbReference>
<dbReference type="EMBL" id="PYZL01000136">
    <property type="protein sequence ID" value="PTE70308.1"/>
    <property type="molecule type" value="Genomic_DNA"/>
</dbReference>
<evidence type="ECO:0000313" key="2">
    <source>
        <dbReference type="Proteomes" id="UP000242547"/>
    </source>
</evidence>
<comment type="caution">
    <text evidence="1">The sequence shown here is derived from an EMBL/GenBank/DDBJ whole genome shotgun (WGS) entry which is preliminary data.</text>
</comment>
<dbReference type="Proteomes" id="UP000242547">
    <property type="component" value="Unassembled WGS sequence"/>
</dbReference>
<feature type="non-terminal residue" evidence="1">
    <location>
        <position position="1"/>
    </location>
</feature>
<evidence type="ECO:0000313" key="1">
    <source>
        <dbReference type="EMBL" id="PTE70308.1"/>
    </source>
</evidence>